<dbReference type="OrthoDB" id="7014725at2"/>
<evidence type="ECO:0000313" key="2">
    <source>
        <dbReference type="EMBL" id="KRP58879.1"/>
    </source>
</evidence>
<sequence length="128" mass="14844">MDDASEEKDEQWQWQWMAAENLADHLVPLLKHHDVKWRGHGIIYIDHQHDNICIAHQLLVDLSVSLGAPISLVRSRLVELGWLKDIRSTLPIQNNIRRGVDSLAPWALDSDEEDEEEDPDMLEDYDRG</sequence>
<gene>
    <name evidence="3" type="ORF">SAMN04490205_5081</name>
    <name evidence="2" type="ORF">TU79_17650</name>
</gene>
<evidence type="ECO:0000313" key="5">
    <source>
        <dbReference type="Proteomes" id="UP000183126"/>
    </source>
</evidence>
<dbReference type="EMBL" id="JYLK01000012">
    <property type="protein sequence ID" value="KRP58879.1"/>
    <property type="molecule type" value="Genomic_DNA"/>
</dbReference>
<reference evidence="3 5" key="2">
    <citation type="submission" date="2016-10" db="EMBL/GenBank/DDBJ databases">
        <authorList>
            <person name="Varghese N."/>
            <person name="Submissions S."/>
        </authorList>
    </citation>
    <scope>NUCLEOTIDE SEQUENCE [LARGE SCALE GENOMIC DNA]</scope>
    <source>
        <strain evidence="3 5">BS3111</strain>
    </source>
</reference>
<dbReference type="AlphaFoldDB" id="A0A0R2ZDA2"/>
<proteinExistence type="predicted"/>
<dbReference type="PATRIC" id="fig|200450.4.peg.451"/>
<evidence type="ECO:0000313" key="3">
    <source>
        <dbReference type="EMBL" id="SDT18158.1"/>
    </source>
</evidence>
<protein>
    <submittedName>
        <fullName evidence="2">Uncharacterized protein</fullName>
    </submittedName>
</protein>
<dbReference type="RefSeq" id="WP_057009169.1">
    <property type="nucleotide sequence ID" value="NZ_JYLK01000012.1"/>
</dbReference>
<evidence type="ECO:0000313" key="4">
    <source>
        <dbReference type="Proteomes" id="UP000052019"/>
    </source>
</evidence>
<feature type="compositionally biased region" description="Acidic residues" evidence="1">
    <location>
        <begin position="109"/>
        <end position="128"/>
    </location>
</feature>
<keyword evidence="5" id="KW-1185">Reference proteome</keyword>
<name>A0A0R2ZDA2_9PSED</name>
<evidence type="ECO:0000256" key="1">
    <source>
        <dbReference type="SAM" id="MobiDB-lite"/>
    </source>
</evidence>
<accession>A0A0R2ZDA2</accession>
<feature type="region of interest" description="Disordered" evidence="1">
    <location>
        <begin position="107"/>
        <end position="128"/>
    </location>
</feature>
<dbReference type="Proteomes" id="UP000183126">
    <property type="component" value="Chromosome I"/>
</dbReference>
<dbReference type="EMBL" id="LT629760">
    <property type="protein sequence ID" value="SDT18158.1"/>
    <property type="molecule type" value="Genomic_DNA"/>
</dbReference>
<reference evidence="2 4" key="1">
    <citation type="submission" date="2015-02" db="EMBL/GenBank/DDBJ databases">
        <title>Two Pseudomonas sp. nov. isolated from raw milk.</title>
        <authorList>
            <person name="Wenning M."/>
            <person name="von Neubeck M."/>
            <person name="Huptas C."/>
            <person name="Scherer S."/>
        </authorList>
    </citation>
    <scope>NUCLEOTIDE SEQUENCE [LARGE SCALE GENOMIC DNA]</scope>
    <source>
        <strain evidence="2 4">DSM 14937</strain>
    </source>
</reference>
<dbReference type="Proteomes" id="UP000052019">
    <property type="component" value="Unassembled WGS sequence"/>
</dbReference>
<organism evidence="2 4">
    <name type="scientific">Pseudomonas trivialis</name>
    <dbReference type="NCBI Taxonomy" id="200450"/>
    <lineage>
        <taxon>Bacteria</taxon>
        <taxon>Pseudomonadati</taxon>
        <taxon>Pseudomonadota</taxon>
        <taxon>Gammaproteobacteria</taxon>
        <taxon>Pseudomonadales</taxon>
        <taxon>Pseudomonadaceae</taxon>
        <taxon>Pseudomonas</taxon>
    </lineage>
</organism>